<dbReference type="RefSeq" id="WP_160588900.1">
    <property type="nucleotide sequence ID" value="NZ_BMHN01000001.1"/>
</dbReference>
<gene>
    <name evidence="3" type="ORF">GTQ45_14260</name>
</gene>
<protein>
    <submittedName>
        <fullName evidence="3">Uncharacterized protein</fullName>
    </submittedName>
</protein>
<reference evidence="3 4" key="1">
    <citation type="journal article" date="2016" name="Int. J. Syst. Evol. Microbiol.">
        <title>Pyruvatibacter mobilis gen. nov., sp. nov., a marine bacterium from the culture broth of Picochlorum sp. 122.</title>
        <authorList>
            <person name="Wang G."/>
            <person name="Tang M."/>
            <person name="Wu H."/>
            <person name="Dai S."/>
            <person name="Li T."/>
            <person name="Chen C."/>
            <person name="He H."/>
            <person name="Fan J."/>
            <person name="Xiang W."/>
            <person name="Li X."/>
        </authorList>
    </citation>
    <scope>NUCLEOTIDE SEQUENCE [LARGE SCALE GENOMIC DNA]</scope>
    <source>
        <strain evidence="3 4">GYP-11</strain>
    </source>
</reference>
<proteinExistence type="predicted"/>
<dbReference type="AlphaFoldDB" id="A0A845QEN8"/>
<dbReference type="GeneID" id="300654258"/>
<feature type="signal peptide" evidence="2">
    <location>
        <begin position="1"/>
        <end position="38"/>
    </location>
</feature>
<dbReference type="Proteomes" id="UP000470384">
    <property type="component" value="Unassembled WGS sequence"/>
</dbReference>
<keyword evidence="4" id="KW-1185">Reference proteome</keyword>
<evidence type="ECO:0000256" key="2">
    <source>
        <dbReference type="SAM" id="SignalP"/>
    </source>
</evidence>
<evidence type="ECO:0000256" key="1">
    <source>
        <dbReference type="SAM" id="MobiDB-lite"/>
    </source>
</evidence>
<name>A0A845QEN8_9HYPH</name>
<sequence>MTGLTGMRFMQRMRYQAAAVCLALVMAAGGLPTVPLHAQEEPESFSGRYVGFALSDGAVVSLIEREGRVVGQYTDAKGRVFTVNGQRMGNRAQGQLARDGAKAFFQLEPRPLGIQFLFIPPDEAGTPNLAAAVQSALAREDVDVETMLGTAPRDTEAGQVFLLEGAEGTQLADAYLGLPARERELIRLFDHVQAHITGRICTAVSASALAVTHKAVPLALERQQAGCSVIATLRDRAMGAENYAGFEARLAVQQELLVTTMSCNAGDQDAETCQTAGAMNAAMFEQWRRAAEIFADVAEEGGTGAGTAAAGTGAPLPLRRVDEGGGVSSTPVPSPRPR</sequence>
<feature type="chain" id="PRO_5032474416" evidence="2">
    <location>
        <begin position="39"/>
        <end position="338"/>
    </location>
</feature>
<feature type="region of interest" description="Disordered" evidence="1">
    <location>
        <begin position="302"/>
        <end position="338"/>
    </location>
</feature>
<evidence type="ECO:0000313" key="3">
    <source>
        <dbReference type="EMBL" id="NBG96899.1"/>
    </source>
</evidence>
<dbReference type="EMBL" id="WXYQ01000012">
    <property type="protein sequence ID" value="NBG96899.1"/>
    <property type="molecule type" value="Genomic_DNA"/>
</dbReference>
<organism evidence="3 4">
    <name type="scientific">Pyruvatibacter mobilis</name>
    <dbReference type="NCBI Taxonomy" id="1712261"/>
    <lineage>
        <taxon>Bacteria</taxon>
        <taxon>Pseudomonadati</taxon>
        <taxon>Pseudomonadota</taxon>
        <taxon>Alphaproteobacteria</taxon>
        <taxon>Hyphomicrobiales</taxon>
        <taxon>Parvibaculaceae</taxon>
        <taxon>Pyruvatibacter</taxon>
    </lineage>
</organism>
<evidence type="ECO:0000313" key="4">
    <source>
        <dbReference type="Proteomes" id="UP000470384"/>
    </source>
</evidence>
<keyword evidence="2" id="KW-0732">Signal</keyword>
<comment type="caution">
    <text evidence="3">The sequence shown here is derived from an EMBL/GenBank/DDBJ whole genome shotgun (WGS) entry which is preliminary data.</text>
</comment>
<accession>A0A845QEN8</accession>
<dbReference type="OrthoDB" id="8444991at2"/>